<dbReference type="Pfam" id="PF03314">
    <property type="entry name" value="DUF273"/>
    <property type="match status" value="1"/>
</dbReference>
<protein>
    <recommendedName>
        <fullName evidence="4">Nucleotide-diphospho-sugar transferase domain-containing protein</fullName>
    </recommendedName>
</protein>
<dbReference type="PANTHER" id="PTHR31562">
    <property type="entry name" value="PROTEIN CBG18972"/>
    <property type="match status" value="1"/>
</dbReference>
<dbReference type="OrthoDB" id="407658at2759"/>
<comment type="caution">
    <text evidence="2">The sequence shown here is derived from an EMBL/GenBank/DDBJ whole genome shotgun (WGS) entry which is preliminary data.</text>
</comment>
<dbReference type="InterPro" id="IPR029044">
    <property type="entry name" value="Nucleotide-diphossugar_trans"/>
</dbReference>
<evidence type="ECO:0008006" key="4">
    <source>
        <dbReference type="Google" id="ProtNLM"/>
    </source>
</evidence>
<reference evidence="2" key="1">
    <citation type="submission" date="2020-09" db="EMBL/GenBank/DDBJ databases">
        <authorList>
            <person name="Kikuchi T."/>
        </authorList>
    </citation>
    <scope>NUCLEOTIDE SEQUENCE</scope>
    <source>
        <strain evidence="2">SH1</strain>
    </source>
</reference>
<accession>A0A811KDH7</accession>
<organism evidence="2 3">
    <name type="scientific">Bursaphelenchus okinawaensis</name>
    <dbReference type="NCBI Taxonomy" id="465554"/>
    <lineage>
        <taxon>Eukaryota</taxon>
        <taxon>Metazoa</taxon>
        <taxon>Ecdysozoa</taxon>
        <taxon>Nematoda</taxon>
        <taxon>Chromadorea</taxon>
        <taxon>Rhabditida</taxon>
        <taxon>Tylenchina</taxon>
        <taxon>Tylenchomorpha</taxon>
        <taxon>Aphelenchoidea</taxon>
        <taxon>Aphelenchoididae</taxon>
        <taxon>Bursaphelenchus</taxon>
    </lineage>
</organism>
<dbReference type="Gene3D" id="3.90.550.10">
    <property type="entry name" value="Spore Coat Polysaccharide Biosynthesis Protein SpsA, Chain A"/>
    <property type="match status" value="1"/>
</dbReference>
<dbReference type="EMBL" id="CAJFCW020000003">
    <property type="protein sequence ID" value="CAG9101581.1"/>
    <property type="molecule type" value="Genomic_DNA"/>
</dbReference>
<evidence type="ECO:0000313" key="2">
    <source>
        <dbReference type="EMBL" id="CAD5213793.1"/>
    </source>
</evidence>
<evidence type="ECO:0000256" key="1">
    <source>
        <dbReference type="SAM" id="MobiDB-lite"/>
    </source>
</evidence>
<dbReference type="AlphaFoldDB" id="A0A811KDH7"/>
<dbReference type="Proteomes" id="UP000783686">
    <property type="component" value="Unassembled WGS sequence"/>
</dbReference>
<gene>
    <name evidence="2" type="ORF">BOKJ2_LOCUS5270</name>
</gene>
<proteinExistence type="predicted"/>
<dbReference type="EMBL" id="CAJFDH010000003">
    <property type="protein sequence ID" value="CAD5213793.1"/>
    <property type="molecule type" value="Genomic_DNA"/>
</dbReference>
<dbReference type="Proteomes" id="UP000614601">
    <property type="component" value="Unassembled WGS sequence"/>
</dbReference>
<dbReference type="PANTHER" id="PTHR31562:SF8">
    <property type="entry name" value="ALPHA-1,6-MANNOSYLTRANSFERASE"/>
    <property type="match status" value="1"/>
</dbReference>
<feature type="compositionally biased region" description="Basic and acidic residues" evidence="1">
    <location>
        <begin position="131"/>
        <end position="141"/>
    </location>
</feature>
<name>A0A811KDH7_9BILA</name>
<evidence type="ECO:0000313" key="3">
    <source>
        <dbReference type="Proteomes" id="UP000614601"/>
    </source>
</evidence>
<keyword evidence="3" id="KW-1185">Reference proteome</keyword>
<dbReference type="InterPro" id="IPR004988">
    <property type="entry name" value="DUF273"/>
</dbReference>
<feature type="region of interest" description="Disordered" evidence="1">
    <location>
        <begin position="185"/>
        <end position="221"/>
    </location>
</feature>
<feature type="compositionally biased region" description="Polar residues" evidence="1">
    <location>
        <begin position="187"/>
        <end position="221"/>
    </location>
</feature>
<sequence>MSNLRFSSGRNFCCVKSISKQKAIITLLVLCLVMVLFRGQLNGIFKKYTRNRLMRKEGVIYKFIKLNSSRLADKLVVEGTDKDGKLEEEAIGTDNGAGGTDGELHGQKLQQDDTGDEIQGDKGKVTSGDTGTKDGRVKKDGSVGTLMDSKLKKHGTAEGKVEQTVSGATGAFGTKDDGRIVKKASLKNDTQANGTNSTPSNGPSDAQTDGTNGTLASGTNGTISSANTSAILVGSDEDDSVGSFFEVFKRKWLRNSKNHQYSSNTTLDIEADPMTSKQINKLYLELIENANKTSALDLENMPGGVGNNTTKKILPYGSGKRVKMGECKPIYGKIGVFVAFRKLEYEKMYKIAKDTLACYLKSTNYTVFYVDIFNDTEVTKQCNYANLFFQKHCAASVYLKKVDWLMVLDADTAVINPNHCIEEYIDERVDVILYERFFNFEFASGNYLVRNTPFGHKFLLEWAEHDKLQATKGFSGADNGVIHIHVLKLVMPEALNEIATCLDVYYTQRNLQEYYGYVYCVRNVLGASRFFPGKIRILRRGLAFVRDGFFTYNHFCARDFMFHGIKENDVGKVRFGTPLAKPVDLEQCGTGGYNGWYMEQSMQVPCKKMREYIKSYESYYRKGAPKQGRMIPFLDAYDVGKCWPTCDFN</sequence>
<feature type="region of interest" description="Disordered" evidence="1">
    <location>
        <begin position="86"/>
        <end position="162"/>
    </location>
</feature>